<evidence type="ECO:0000256" key="10">
    <source>
        <dbReference type="ARBA" id="ARBA00022737"/>
    </source>
</evidence>
<gene>
    <name evidence="22" type="ORF">AAHA92_19870</name>
</gene>
<dbReference type="PANTHER" id="PTHR48053">
    <property type="entry name" value="LEUCINE RICH REPEAT FAMILY PROTEIN, EXPRESSED"/>
    <property type="match status" value="1"/>
</dbReference>
<comment type="subcellular location">
    <subcellularLocation>
        <location evidence="1">Cell membrane</location>
        <topology evidence="1">Single-pass type I membrane protein</topology>
    </subcellularLocation>
</comment>
<keyword evidence="13 18" id="KW-0067">ATP-binding</keyword>
<reference evidence="22 23" key="1">
    <citation type="submission" date="2024-06" db="EMBL/GenBank/DDBJ databases">
        <title>A chromosome level genome sequence of Diviner's sage (Salvia divinorum).</title>
        <authorList>
            <person name="Ford S.A."/>
            <person name="Ro D.-K."/>
            <person name="Ness R.W."/>
            <person name="Phillips M.A."/>
        </authorList>
    </citation>
    <scope>NUCLEOTIDE SEQUENCE [LARGE SCALE GENOMIC DNA]</scope>
    <source>
        <strain evidence="22">SAF-2024a</strain>
        <tissue evidence="22">Leaf</tissue>
    </source>
</reference>
<evidence type="ECO:0000256" key="4">
    <source>
        <dbReference type="ARBA" id="ARBA00022475"/>
    </source>
</evidence>
<evidence type="ECO:0000256" key="9">
    <source>
        <dbReference type="ARBA" id="ARBA00022729"/>
    </source>
</evidence>
<dbReference type="InterPro" id="IPR055414">
    <property type="entry name" value="LRR_R13L4/SHOC2-like"/>
</dbReference>
<dbReference type="InterPro" id="IPR011009">
    <property type="entry name" value="Kinase-like_dom_sf"/>
</dbReference>
<name>A0ABD1GFD7_SALDI</name>
<keyword evidence="9 20" id="KW-0732">Signal</keyword>
<keyword evidence="6" id="KW-0433">Leucine-rich repeat</keyword>
<keyword evidence="23" id="KW-1185">Reference proteome</keyword>
<evidence type="ECO:0000256" key="16">
    <source>
        <dbReference type="ARBA" id="ARBA00023170"/>
    </source>
</evidence>
<evidence type="ECO:0000256" key="8">
    <source>
        <dbReference type="ARBA" id="ARBA00022692"/>
    </source>
</evidence>
<keyword evidence="11 18" id="KW-0547">Nucleotide-binding</keyword>
<dbReference type="FunFam" id="3.30.200.20:FF:000511">
    <property type="entry name" value="Leucine-rich receptor-like protein kinase family protein"/>
    <property type="match status" value="1"/>
</dbReference>
<dbReference type="Gene3D" id="1.10.510.10">
    <property type="entry name" value="Transferase(Phosphotransferase) domain 1"/>
    <property type="match status" value="1"/>
</dbReference>
<dbReference type="Pfam" id="PF00069">
    <property type="entry name" value="Pkinase"/>
    <property type="match status" value="1"/>
</dbReference>
<keyword evidence="8 19" id="KW-0812">Transmembrane</keyword>
<dbReference type="FunFam" id="3.80.10.10:FF:000453">
    <property type="entry name" value="Leucine-rich receptor-like protein kinase family protein"/>
    <property type="match status" value="1"/>
</dbReference>
<dbReference type="InterPro" id="IPR017441">
    <property type="entry name" value="Protein_kinase_ATP_BS"/>
</dbReference>
<accession>A0ABD1GFD7</accession>
<dbReference type="AlphaFoldDB" id="A0ABD1GFD7"/>
<keyword evidence="17" id="KW-0325">Glycoprotein</keyword>
<comment type="similarity">
    <text evidence="2">Belongs to the protein kinase superfamily. Ser/Thr protein kinase family.</text>
</comment>
<protein>
    <recommendedName>
        <fullName evidence="3">non-specific serine/threonine protein kinase</fullName>
        <ecNumber evidence="3">2.7.11.1</ecNumber>
    </recommendedName>
</protein>
<dbReference type="PROSITE" id="PS51257">
    <property type="entry name" value="PROKAR_LIPOPROTEIN"/>
    <property type="match status" value="1"/>
</dbReference>
<feature type="transmembrane region" description="Helical" evidence="19">
    <location>
        <begin position="626"/>
        <end position="646"/>
    </location>
</feature>
<dbReference type="Proteomes" id="UP001567538">
    <property type="component" value="Unassembled WGS sequence"/>
</dbReference>
<feature type="domain" description="Protein kinase" evidence="21">
    <location>
        <begin position="687"/>
        <end position="967"/>
    </location>
</feature>
<dbReference type="FunFam" id="3.80.10.10:FF:000129">
    <property type="entry name" value="Leucine-rich repeat receptor-like kinase"/>
    <property type="match status" value="1"/>
</dbReference>
<dbReference type="GO" id="GO:0006952">
    <property type="term" value="P:defense response"/>
    <property type="evidence" value="ECO:0007669"/>
    <property type="project" value="UniProtKB-ARBA"/>
</dbReference>
<dbReference type="PANTHER" id="PTHR48053:SF159">
    <property type="entry name" value="PROTEIN KINASE DOMAIN-CONTAINING PROTEIN"/>
    <property type="match status" value="1"/>
</dbReference>
<evidence type="ECO:0000313" key="22">
    <source>
        <dbReference type="EMBL" id="KAL1542832.1"/>
    </source>
</evidence>
<evidence type="ECO:0000256" key="17">
    <source>
        <dbReference type="ARBA" id="ARBA00023180"/>
    </source>
</evidence>
<dbReference type="InterPro" id="IPR000719">
    <property type="entry name" value="Prot_kinase_dom"/>
</dbReference>
<dbReference type="InterPro" id="IPR008271">
    <property type="entry name" value="Ser/Thr_kinase_AS"/>
</dbReference>
<dbReference type="PROSITE" id="PS51450">
    <property type="entry name" value="LRR"/>
    <property type="match status" value="1"/>
</dbReference>
<keyword evidence="5" id="KW-0723">Serine/threonine-protein kinase</keyword>
<evidence type="ECO:0000256" key="18">
    <source>
        <dbReference type="PROSITE-ProRule" id="PRU10141"/>
    </source>
</evidence>
<organism evidence="22 23">
    <name type="scientific">Salvia divinorum</name>
    <name type="common">Maria pastora</name>
    <name type="synonym">Diviner's sage</name>
    <dbReference type="NCBI Taxonomy" id="28513"/>
    <lineage>
        <taxon>Eukaryota</taxon>
        <taxon>Viridiplantae</taxon>
        <taxon>Streptophyta</taxon>
        <taxon>Embryophyta</taxon>
        <taxon>Tracheophyta</taxon>
        <taxon>Spermatophyta</taxon>
        <taxon>Magnoliopsida</taxon>
        <taxon>eudicotyledons</taxon>
        <taxon>Gunneridae</taxon>
        <taxon>Pentapetalae</taxon>
        <taxon>asterids</taxon>
        <taxon>lamiids</taxon>
        <taxon>Lamiales</taxon>
        <taxon>Lamiaceae</taxon>
        <taxon>Nepetoideae</taxon>
        <taxon>Mentheae</taxon>
        <taxon>Salviinae</taxon>
        <taxon>Salvia</taxon>
        <taxon>Salvia subgen. Calosphace</taxon>
    </lineage>
</organism>
<dbReference type="GO" id="GO:0005886">
    <property type="term" value="C:plasma membrane"/>
    <property type="evidence" value="ECO:0007669"/>
    <property type="project" value="UniProtKB-SubCell"/>
</dbReference>
<evidence type="ECO:0000256" key="19">
    <source>
        <dbReference type="SAM" id="Phobius"/>
    </source>
</evidence>
<dbReference type="SUPFAM" id="SSF56112">
    <property type="entry name" value="Protein kinase-like (PK-like)"/>
    <property type="match status" value="1"/>
</dbReference>
<feature type="chain" id="PRO_5044745959" description="non-specific serine/threonine protein kinase" evidence="20">
    <location>
        <begin position="30"/>
        <end position="991"/>
    </location>
</feature>
<evidence type="ECO:0000256" key="13">
    <source>
        <dbReference type="ARBA" id="ARBA00022840"/>
    </source>
</evidence>
<evidence type="ECO:0000256" key="1">
    <source>
        <dbReference type="ARBA" id="ARBA00004251"/>
    </source>
</evidence>
<evidence type="ECO:0000256" key="6">
    <source>
        <dbReference type="ARBA" id="ARBA00022614"/>
    </source>
</evidence>
<dbReference type="InterPro" id="IPR013210">
    <property type="entry name" value="LRR_N_plant-typ"/>
</dbReference>
<evidence type="ECO:0000256" key="5">
    <source>
        <dbReference type="ARBA" id="ARBA00022527"/>
    </source>
</evidence>
<evidence type="ECO:0000259" key="21">
    <source>
        <dbReference type="PROSITE" id="PS50011"/>
    </source>
</evidence>
<dbReference type="EMBL" id="JBEAFC010000008">
    <property type="protein sequence ID" value="KAL1542832.1"/>
    <property type="molecule type" value="Genomic_DNA"/>
</dbReference>
<evidence type="ECO:0000256" key="20">
    <source>
        <dbReference type="SAM" id="SignalP"/>
    </source>
</evidence>
<dbReference type="GO" id="GO:0004674">
    <property type="term" value="F:protein serine/threonine kinase activity"/>
    <property type="evidence" value="ECO:0007669"/>
    <property type="project" value="UniProtKB-KW"/>
</dbReference>
<keyword evidence="4" id="KW-1003">Cell membrane</keyword>
<keyword evidence="15 19" id="KW-0472">Membrane</keyword>
<evidence type="ECO:0000256" key="2">
    <source>
        <dbReference type="ARBA" id="ARBA00008684"/>
    </source>
</evidence>
<dbReference type="GO" id="GO:0051707">
    <property type="term" value="P:response to other organism"/>
    <property type="evidence" value="ECO:0007669"/>
    <property type="project" value="UniProtKB-ARBA"/>
</dbReference>
<proteinExistence type="inferred from homology"/>
<evidence type="ECO:0000256" key="11">
    <source>
        <dbReference type="ARBA" id="ARBA00022741"/>
    </source>
</evidence>
<dbReference type="PROSITE" id="PS50011">
    <property type="entry name" value="PROTEIN_KINASE_DOM"/>
    <property type="match status" value="1"/>
</dbReference>
<keyword evidence="16" id="KW-0675">Receptor</keyword>
<dbReference type="FunFam" id="1.10.510.10:FF:000365">
    <property type="entry name" value="Leucine-rich repeat receptor-like serine/threonine-protein kinase At1g17230"/>
    <property type="match status" value="1"/>
</dbReference>
<evidence type="ECO:0000313" key="23">
    <source>
        <dbReference type="Proteomes" id="UP001567538"/>
    </source>
</evidence>
<comment type="caution">
    <text evidence="22">The sequence shown here is derived from an EMBL/GenBank/DDBJ whole genome shotgun (WGS) entry which is preliminary data.</text>
</comment>
<evidence type="ECO:0000256" key="7">
    <source>
        <dbReference type="ARBA" id="ARBA00022679"/>
    </source>
</evidence>
<dbReference type="PROSITE" id="PS00107">
    <property type="entry name" value="PROTEIN_KINASE_ATP"/>
    <property type="match status" value="1"/>
</dbReference>
<dbReference type="FunFam" id="3.80.10.10:FF:000215">
    <property type="entry name" value="Receptor-like protein kinase HSL1"/>
    <property type="match status" value="1"/>
</dbReference>
<keyword evidence="7" id="KW-0808">Transferase</keyword>
<dbReference type="InterPro" id="IPR051716">
    <property type="entry name" value="Plant_RL_S/T_kinase"/>
</dbReference>
<keyword evidence="12" id="KW-0418">Kinase</keyword>
<dbReference type="Gene3D" id="3.80.10.10">
    <property type="entry name" value="Ribonuclease Inhibitor"/>
    <property type="match status" value="4"/>
</dbReference>
<dbReference type="GO" id="GO:0005524">
    <property type="term" value="F:ATP binding"/>
    <property type="evidence" value="ECO:0007669"/>
    <property type="project" value="UniProtKB-UniRule"/>
</dbReference>
<evidence type="ECO:0000256" key="15">
    <source>
        <dbReference type="ARBA" id="ARBA00023136"/>
    </source>
</evidence>
<feature type="signal peptide" evidence="20">
    <location>
        <begin position="1"/>
        <end position="29"/>
    </location>
</feature>
<dbReference type="Gene3D" id="3.30.200.20">
    <property type="entry name" value="Phosphorylase Kinase, domain 1"/>
    <property type="match status" value="1"/>
</dbReference>
<dbReference type="SUPFAM" id="SSF52047">
    <property type="entry name" value="RNI-like"/>
    <property type="match status" value="1"/>
</dbReference>
<evidence type="ECO:0000256" key="14">
    <source>
        <dbReference type="ARBA" id="ARBA00022989"/>
    </source>
</evidence>
<dbReference type="Pfam" id="PF13855">
    <property type="entry name" value="LRR_8"/>
    <property type="match status" value="1"/>
</dbReference>
<dbReference type="InterPro" id="IPR032675">
    <property type="entry name" value="LRR_dom_sf"/>
</dbReference>
<keyword evidence="10" id="KW-0677">Repeat</keyword>
<keyword evidence="14 19" id="KW-1133">Transmembrane helix</keyword>
<dbReference type="Pfam" id="PF23598">
    <property type="entry name" value="LRR_14"/>
    <property type="match status" value="1"/>
</dbReference>
<dbReference type="InterPro" id="IPR001611">
    <property type="entry name" value="Leu-rich_rpt"/>
</dbReference>
<dbReference type="SUPFAM" id="SSF52058">
    <property type="entry name" value="L domain-like"/>
    <property type="match status" value="1"/>
</dbReference>
<feature type="binding site" evidence="18">
    <location>
        <position position="716"/>
    </location>
    <ligand>
        <name>ATP</name>
        <dbReference type="ChEBI" id="CHEBI:30616"/>
    </ligand>
</feature>
<dbReference type="GO" id="GO:0009791">
    <property type="term" value="P:post-embryonic development"/>
    <property type="evidence" value="ECO:0007669"/>
    <property type="project" value="UniProtKB-ARBA"/>
</dbReference>
<dbReference type="Pfam" id="PF00560">
    <property type="entry name" value="LRR_1"/>
    <property type="match status" value="4"/>
</dbReference>
<dbReference type="PROSITE" id="PS00108">
    <property type="entry name" value="PROTEIN_KINASE_ST"/>
    <property type="match status" value="1"/>
</dbReference>
<evidence type="ECO:0000256" key="12">
    <source>
        <dbReference type="ARBA" id="ARBA00022777"/>
    </source>
</evidence>
<sequence>MTKPSNSTFSLQILTVFLISLSCFKLSQCLKSEVEALLEFRKHIIDPLNHLESWKDSNSDSDSPCRFYGIHCDQEMVTGISLDNLSLSGEISPSLSALRGLASLALTSHSLTGPLPAELSKCLSLKILNVSGNYLSGSVPDLSVLTSLEVLDLSLNSFTGPFPGWVGSLTSLVSLGLGENSYDEGEIPRSIGELKKLQWLYLANSSLRGEIPESIFELEALSTLDICINKITGRFPASIAKMRKLFKIELYSNNLTGEIPAGVANLTDLEEFDVSNNQMHGVIPKEIGSLKKLTVFQLFKNNFSGEIPSGFGEMQHLNAFSIYKNAFTGVFPQNLGRFSPLNSIDISENRFSGPFPKYLCQNKSLQNLLALGNDFSGAFPDSYGDCSPLQRLRVSQNRLNGSIADGVWALPNVQVMDFSDNSFTGRVAPDIGASLQLTELMLSNNRFSGELPRELGGLALMERIYLNNNNFSGGIPSQLGALKQIASLHLEGNALSGSIPAELANCPRLVDLNLASNHLSGGIPRSFSIMASLNSLDLSRNELTGSIPKDFDRLRFSYVDLSDNRLSGSVPRYFVMVAGDKALAGNDGLCLDEDEEEGKKRKFTDSALPVCVHQRNGHESLIKSKVAMSCIILVTLIVFLVGLLFVSYRNFKKGEADGRMGDEKDVLPWKLESFQQVEFDVDDIYDVDEDNLIGSGSTGKVYRLDLSKGCGTVAVKQLWRGNGVKLMAAEMEILGKIRHRNIVKLYACLMKAGSNFLVFEYMSNGNLFQALHREIKAGKPELDWHQRYKIAVGAAKGIAYLHHDCSPPIVHRDIKSTNILLDEDYEAKVADFGVARVADQSSPKGSEWSSFAGTHGYFAPEMAYSLKVTEKSDVYSFGVVLLELVTGRRPVEEEYGDGKDLVYWVSTHLNSREDVVKVLDAKAVPQLLQDDAVKVLKVATLCTSKLPNLRPSMKEVVKMLVDAEPGAGLRSPDSAGRSEKGVCLDLSGDGF</sequence>
<dbReference type="Pfam" id="PF08263">
    <property type="entry name" value="LRRNT_2"/>
    <property type="match status" value="1"/>
</dbReference>
<dbReference type="SMART" id="SM00220">
    <property type="entry name" value="S_TKc"/>
    <property type="match status" value="1"/>
</dbReference>
<evidence type="ECO:0000256" key="3">
    <source>
        <dbReference type="ARBA" id="ARBA00012513"/>
    </source>
</evidence>
<dbReference type="EC" id="2.7.11.1" evidence="3"/>